<dbReference type="InterPro" id="IPR020835">
    <property type="entry name" value="Catalase_sf"/>
</dbReference>
<feature type="compositionally biased region" description="Low complexity" evidence="7">
    <location>
        <begin position="20"/>
        <end position="34"/>
    </location>
</feature>
<keyword evidence="5" id="KW-0408">Iron</keyword>
<dbReference type="Gene3D" id="2.40.180.10">
    <property type="entry name" value="Catalase core domain"/>
    <property type="match status" value="1"/>
</dbReference>
<feature type="region of interest" description="Disordered" evidence="7">
    <location>
        <begin position="64"/>
        <end position="88"/>
    </location>
</feature>
<evidence type="ECO:0000256" key="4">
    <source>
        <dbReference type="ARBA" id="ARBA00023002"/>
    </source>
</evidence>
<dbReference type="GO" id="GO:0042542">
    <property type="term" value="P:response to hydrogen peroxide"/>
    <property type="evidence" value="ECO:0007669"/>
    <property type="project" value="TreeGrafter"/>
</dbReference>
<gene>
    <name evidence="9" type="ORF">GSTUAT00005402001</name>
</gene>
<dbReference type="InterPro" id="IPR011614">
    <property type="entry name" value="Catalase_core"/>
</dbReference>
<dbReference type="Pfam" id="PF06628">
    <property type="entry name" value="Catalase-rel"/>
    <property type="match status" value="1"/>
</dbReference>
<name>A0A292PV82_9PEZI</name>
<feature type="compositionally biased region" description="Polar residues" evidence="7">
    <location>
        <begin position="1"/>
        <end position="13"/>
    </location>
</feature>
<feature type="domain" description="Catalase core" evidence="8">
    <location>
        <begin position="74"/>
        <end position="460"/>
    </location>
</feature>
<feature type="region of interest" description="Disordered" evidence="7">
    <location>
        <begin position="570"/>
        <end position="594"/>
    </location>
</feature>
<evidence type="ECO:0000313" key="10">
    <source>
        <dbReference type="Proteomes" id="UP001412239"/>
    </source>
</evidence>
<evidence type="ECO:0000256" key="2">
    <source>
        <dbReference type="ARBA" id="ARBA00022617"/>
    </source>
</evidence>
<protein>
    <recommendedName>
        <fullName evidence="8">Catalase core domain-containing protein</fullName>
    </recommendedName>
</protein>
<evidence type="ECO:0000256" key="1">
    <source>
        <dbReference type="ARBA" id="ARBA00022559"/>
    </source>
</evidence>
<dbReference type="PRINTS" id="PR00067">
    <property type="entry name" value="CATALASE"/>
</dbReference>
<dbReference type="GO" id="GO:0004096">
    <property type="term" value="F:catalase activity"/>
    <property type="evidence" value="ECO:0007669"/>
    <property type="project" value="UniProtKB-EC"/>
</dbReference>
<organism evidence="9 10">
    <name type="scientific">Tuber aestivum</name>
    <name type="common">summer truffle</name>
    <dbReference type="NCBI Taxonomy" id="59557"/>
    <lineage>
        <taxon>Eukaryota</taxon>
        <taxon>Fungi</taxon>
        <taxon>Dikarya</taxon>
        <taxon>Ascomycota</taxon>
        <taxon>Pezizomycotina</taxon>
        <taxon>Pezizomycetes</taxon>
        <taxon>Pezizales</taxon>
        <taxon>Tuberaceae</taxon>
        <taxon>Tuber</taxon>
    </lineage>
</organism>
<dbReference type="PANTHER" id="PTHR11465:SF13">
    <property type="entry name" value="CATALASE (EUROFUNG)"/>
    <property type="match status" value="1"/>
</dbReference>
<dbReference type="InterPro" id="IPR010582">
    <property type="entry name" value="Catalase_immune_responsive"/>
</dbReference>
<evidence type="ECO:0000313" key="9">
    <source>
        <dbReference type="EMBL" id="CUS10538.1"/>
    </source>
</evidence>
<keyword evidence="4" id="KW-0560">Oxidoreductase</keyword>
<dbReference type="SUPFAM" id="SSF56634">
    <property type="entry name" value="Heme-dependent catalase-like"/>
    <property type="match status" value="1"/>
</dbReference>
<dbReference type="EMBL" id="LN891045">
    <property type="protein sequence ID" value="CUS10538.1"/>
    <property type="molecule type" value="Genomic_DNA"/>
</dbReference>
<keyword evidence="6" id="KW-0376">Hydrogen peroxide</keyword>
<dbReference type="PANTHER" id="PTHR11465">
    <property type="entry name" value="CATALASE"/>
    <property type="match status" value="1"/>
</dbReference>
<dbReference type="GO" id="GO:0046872">
    <property type="term" value="F:metal ion binding"/>
    <property type="evidence" value="ECO:0007669"/>
    <property type="project" value="UniProtKB-KW"/>
</dbReference>
<reference evidence="9" key="1">
    <citation type="submission" date="2015-10" db="EMBL/GenBank/DDBJ databases">
        <authorList>
            <person name="Regsiter A."/>
            <person name="william w."/>
        </authorList>
    </citation>
    <scope>NUCLEOTIDE SEQUENCE</scope>
    <source>
        <strain evidence="9">Montdore</strain>
    </source>
</reference>
<evidence type="ECO:0000259" key="8">
    <source>
        <dbReference type="SMART" id="SM01060"/>
    </source>
</evidence>
<proteinExistence type="predicted"/>
<keyword evidence="1" id="KW-0575">Peroxidase</keyword>
<dbReference type="InterPro" id="IPR018028">
    <property type="entry name" value="Catalase"/>
</dbReference>
<evidence type="ECO:0000256" key="3">
    <source>
        <dbReference type="ARBA" id="ARBA00022723"/>
    </source>
</evidence>
<dbReference type="GO" id="GO:0005777">
    <property type="term" value="C:peroxisome"/>
    <property type="evidence" value="ECO:0007669"/>
    <property type="project" value="TreeGrafter"/>
</dbReference>
<dbReference type="AlphaFoldDB" id="A0A292PV82"/>
<dbReference type="GO" id="GO:0020037">
    <property type="term" value="F:heme binding"/>
    <property type="evidence" value="ECO:0007669"/>
    <property type="project" value="InterPro"/>
</dbReference>
<accession>A0A292PV82</accession>
<evidence type="ECO:0000256" key="6">
    <source>
        <dbReference type="ARBA" id="ARBA00023324"/>
    </source>
</evidence>
<feature type="region of interest" description="Disordered" evidence="7">
    <location>
        <begin position="467"/>
        <end position="487"/>
    </location>
</feature>
<keyword evidence="3" id="KW-0479">Metal-binding</keyword>
<dbReference type="Proteomes" id="UP001412239">
    <property type="component" value="Unassembled WGS sequence"/>
</dbReference>
<keyword evidence="2" id="KW-0349">Heme</keyword>
<dbReference type="PROSITE" id="PS51402">
    <property type="entry name" value="CATALASE_3"/>
    <property type="match status" value="1"/>
</dbReference>
<sequence length="594" mass="66452">MGSSVEMTSKSSHNPPPHPAQAAASALGAAGVGPDAEQKASLFQQHNPGPAEIAARITGAVTGGKREDDGLSFTSGEGIPWPDPGVSGNVGGIPVASDTFLFQRQRTLNRSKTLERVAHSAGSGAFGYFECTKDMSELTKADLYNGVGKRTPIFMRFSTATFGKEFPDQGRNPRGFAIKHYTRDGNYDIVGLNWPVFFCRDPMQGPDAIRSQQRNPANFLLDHNATFDFLANVPESNHAGMMLFSNHGHPKGWRKMHGFGCHTFKWVNGEGKFVYIKYHFICGQGSHQLTWGEATKTCGEDPDFSKRDLWQAIEKGEPVTWTAKVQIMKPEQADPVKLGFDPFDVTKVWPKHDFPVQDFGRLVLNRNPEDYHRDVEQSAFSPGSMVPGIEESPDTLLQFRMLHYRDAQYHRIGANLHQVPVNCQFMSRSCASVSFDGHLRSDGNTRGDPHYVPNSFVNEFRPDTAEVPNEASDNVASHQRRHYSEGKPGEYDQARELYARVMGEKERVDLHHNTAAFLRLVEYPVIQMKYLAQCYCVRPEYARGIYDLLPEKDYDFGKVQEMAKDAPNFGKERRFMPSKDSHGLLGESATVSTY</sequence>
<evidence type="ECO:0000256" key="5">
    <source>
        <dbReference type="ARBA" id="ARBA00023004"/>
    </source>
</evidence>
<evidence type="ECO:0000256" key="7">
    <source>
        <dbReference type="SAM" id="MobiDB-lite"/>
    </source>
</evidence>
<dbReference type="GO" id="GO:0042744">
    <property type="term" value="P:hydrogen peroxide catabolic process"/>
    <property type="evidence" value="ECO:0007669"/>
    <property type="project" value="UniProtKB-KW"/>
</dbReference>
<feature type="region of interest" description="Disordered" evidence="7">
    <location>
        <begin position="1"/>
        <end position="37"/>
    </location>
</feature>
<feature type="compositionally biased region" description="Basic and acidic residues" evidence="7">
    <location>
        <begin position="570"/>
        <end position="582"/>
    </location>
</feature>
<dbReference type="SMART" id="SM01060">
    <property type="entry name" value="Catalase"/>
    <property type="match status" value="1"/>
</dbReference>
<dbReference type="Pfam" id="PF00199">
    <property type="entry name" value="Catalase"/>
    <property type="match status" value="1"/>
</dbReference>
<keyword evidence="10" id="KW-1185">Reference proteome</keyword>
<dbReference type="GO" id="GO:0005739">
    <property type="term" value="C:mitochondrion"/>
    <property type="evidence" value="ECO:0007669"/>
    <property type="project" value="TreeGrafter"/>
</dbReference>